<dbReference type="Pfam" id="PF03625">
    <property type="entry name" value="DUF302"/>
    <property type="match status" value="1"/>
</dbReference>
<protein>
    <recommendedName>
        <fullName evidence="1">DUF302 domain-containing protein</fullName>
    </recommendedName>
</protein>
<dbReference type="CDD" id="cd14797">
    <property type="entry name" value="DUF302"/>
    <property type="match status" value="1"/>
</dbReference>
<organism evidence="2 3">
    <name type="scientific">Methylobacterium pseudosasicola</name>
    <dbReference type="NCBI Taxonomy" id="582667"/>
    <lineage>
        <taxon>Bacteria</taxon>
        <taxon>Pseudomonadati</taxon>
        <taxon>Pseudomonadota</taxon>
        <taxon>Alphaproteobacteria</taxon>
        <taxon>Hyphomicrobiales</taxon>
        <taxon>Methylobacteriaceae</taxon>
        <taxon>Methylobacterium</taxon>
    </lineage>
</organism>
<feature type="domain" description="DUF302" evidence="1">
    <location>
        <begin position="71"/>
        <end position="131"/>
    </location>
</feature>
<reference evidence="3" key="1">
    <citation type="submission" date="2016-10" db="EMBL/GenBank/DDBJ databases">
        <authorList>
            <person name="Varghese N."/>
            <person name="Submissions S."/>
        </authorList>
    </citation>
    <scope>NUCLEOTIDE SEQUENCE [LARGE SCALE GENOMIC DNA]</scope>
    <source>
        <strain evidence="3">BL36</strain>
    </source>
</reference>
<dbReference type="Gene3D" id="3.30.310.70">
    <property type="entry name" value="TT1751-like domain"/>
    <property type="match status" value="1"/>
</dbReference>
<dbReference type="OrthoDB" id="121208at2"/>
<accession>A0A1I4Q1K7</accession>
<dbReference type="InterPro" id="IPR035923">
    <property type="entry name" value="TT1751-like_sf"/>
</dbReference>
<dbReference type="InterPro" id="IPR005180">
    <property type="entry name" value="DUF302"/>
</dbReference>
<dbReference type="EMBL" id="FOTK01000027">
    <property type="protein sequence ID" value="SFM33543.1"/>
    <property type="molecule type" value="Genomic_DNA"/>
</dbReference>
<dbReference type="STRING" id="582667.SAMN05192568_102768"/>
<dbReference type="AlphaFoldDB" id="A0A1I4Q1K7"/>
<evidence type="ECO:0000313" key="3">
    <source>
        <dbReference type="Proteomes" id="UP000199048"/>
    </source>
</evidence>
<gene>
    <name evidence="2" type="ORF">SAMN05192568_102768</name>
</gene>
<evidence type="ECO:0000259" key="1">
    <source>
        <dbReference type="Pfam" id="PF03625"/>
    </source>
</evidence>
<evidence type="ECO:0000313" key="2">
    <source>
        <dbReference type="EMBL" id="SFM33543.1"/>
    </source>
</evidence>
<dbReference type="SUPFAM" id="SSF103247">
    <property type="entry name" value="TT1751-like"/>
    <property type="match status" value="1"/>
</dbReference>
<keyword evidence="3" id="KW-1185">Reference proteome</keyword>
<dbReference type="Proteomes" id="UP000199048">
    <property type="component" value="Unassembled WGS sequence"/>
</dbReference>
<sequence>MTNPEISSVPVTTEHVTIRSAKPFEAVRTALEAALPKLDNAYVQLLASGKVEAARDLLGRQAPLSIFGTRNHGQLLQIAGLQRRAIQYDIGNPLTASMMTRHVLSSALYAPIRVLLSEDQDGRAAFEYDRPRASFGQFGDKDVDAVAGELDGRLQEVLVAAAT</sequence>
<proteinExistence type="predicted"/>
<name>A0A1I4Q1K7_9HYPH</name>
<dbReference type="RefSeq" id="WP_092044178.1">
    <property type="nucleotide sequence ID" value="NZ_FOTK01000027.1"/>
</dbReference>